<evidence type="ECO:0000256" key="1">
    <source>
        <dbReference type="SAM" id="Phobius"/>
    </source>
</evidence>
<feature type="transmembrane region" description="Helical" evidence="1">
    <location>
        <begin position="57"/>
        <end position="74"/>
    </location>
</feature>
<gene>
    <name evidence="2" type="ORF">M0813_17778</name>
</gene>
<dbReference type="EMBL" id="JAOAOG010000116">
    <property type="protein sequence ID" value="KAJ6248121.1"/>
    <property type="molecule type" value="Genomic_DNA"/>
</dbReference>
<organism evidence="2 3">
    <name type="scientific">Anaeramoeba flamelloides</name>
    <dbReference type="NCBI Taxonomy" id="1746091"/>
    <lineage>
        <taxon>Eukaryota</taxon>
        <taxon>Metamonada</taxon>
        <taxon>Anaeramoebidae</taxon>
        <taxon>Anaeramoeba</taxon>
    </lineage>
</organism>
<feature type="transmembrane region" description="Helical" evidence="1">
    <location>
        <begin position="249"/>
        <end position="271"/>
    </location>
</feature>
<name>A0ABQ8YU13_9EUKA</name>
<reference evidence="2" key="1">
    <citation type="submission" date="2022-08" db="EMBL/GenBank/DDBJ databases">
        <title>Novel sulfate-reducing endosymbionts in the free-living metamonad Anaeramoeba.</title>
        <authorList>
            <person name="Jerlstrom-Hultqvist J."/>
            <person name="Cepicka I."/>
            <person name="Gallot-Lavallee L."/>
            <person name="Salas-Leiva D."/>
            <person name="Curtis B.A."/>
            <person name="Zahonova K."/>
            <person name="Pipaliya S."/>
            <person name="Dacks J."/>
            <person name="Roger A.J."/>
        </authorList>
    </citation>
    <scope>NUCLEOTIDE SEQUENCE</scope>
    <source>
        <strain evidence="2">Schooner1</strain>
    </source>
</reference>
<feature type="transmembrane region" description="Helical" evidence="1">
    <location>
        <begin position="131"/>
        <end position="151"/>
    </location>
</feature>
<sequence length="290" mass="33941">MDQAEQLESWRYTMSLVFLILFVPLLLFNVYIFILGLRIDHQKKKKKKFSGWNFTQLLLSLTFLLRSLSFVIRLSHGNKIAIYFLAFASSSCGLLVLVYYFYFTNLVYNVASLNHEDFTNKKSFRISKKMLYFLLIFSNSLIFFTLLWQLFELQTLVKQNVEMEEILKKVSQANYLLYAAYTYVMVFGGYYGNKLYLIFKQPEINSNPRNSAVMLLLRQFNQAICFYIILMLFSLTFTISGALKDNIKLTFVASIINECGYFSCIILSIGIHKLFKTKKKIIENNAENNL</sequence>
<evidence type="ECO:0000313" key="2">
    <source>
        <dbReference type="EMBL" id="KAJ6248121.1"/>
    </source>
</evidence>
<dbReference type="Proteomes" id="UP001150062">
    <property type="component" value="Unassembled WGS sequence"/>
</dbReference>
<proteinExistence type="predicted"/>
<comment type="caution">
    <text evidence="2">The sequence shown here is derived from an EMBL/GenBank/DDBJ whole genome shotgun (WGS) entry which is preliminary data.</text>
</comment>
<keyword evidence="1" id="KW-0812">Transmembrane</keyword>
<feature type="transmembrane region" description="Helical" evidence="1">
    <location>
        <begin position="224"/>
        <end position="243"/>
    </location>
</feature>
<accession>A0ABQ8YU13</accession>
<feature type="transmembrane region" description="Helical" evidence="1">
    <location>
        <begin position="80"/>
        <end position="102"/>
    </location>
</feature>
<feature type="transmembrane region" description="Helical" evidence="1">
    <location>
        <begin position="175"/>
        <end position="192"/>
    </location>
</feature>
<keyword evidence="1" id="KW-1133">Transmembrane helix</keyword>
<keyword evidence="1" id="KW-0472">Membrane</keyword>
<evidence type="ECO:0000313" key="3">
    <source>
        <dbReference type="Proteomes" id="UP001150062"/>
    </source>
</evidence>
<evidence type="ECO:0008006" key="4">
    <source>
        <dbReference type="Google" id="ProtNLM"/>
    </source>
</evidence>
<feature type="transmembrane region" description="Helical" evidence="1">
    <location>
        <begin position="12"/>
        <end position="37"/>
    </location>
</feature>
<protein>
    <recommendedName>
        <fullName evidence="4">Serpentine receptor class gamma</fullName>
    </recommendedName>
</protein>
<keyword evidence="3" id="KW-1185">Reference proteome</keyword>